<dbReference type="Pfam" id="PF00884">
    <property type="entry name" value="Sulfatase"/>
    <property type="match status" value="1"/>
</dbReference>
<evidence type="ECO:0000313" key="2">
    <source>
        <dbReference type="EMBL" id="MFB9106229.1"/>
    </source>
</evidence>
<dbReference type="Proteomes" id="UP001589590">
    <property type="component" value="Unassembled WGS sequence"/>
</dbReference>
<evidence type="ECO:0000259" key="1">
    <source>
        <dbReference type="Pfam" id="PF00884"/>
    </source>
</evidence>
<protein>
    <submittedName>
        <fullName evidence="2">Sulfatase-like hydrolase/transferase</fullName>
    </submittedName>
</protein>
<comment type="caution">
    <text evidence="2">The sequence shown here is derived from an EMBL/GenBank/DDBJ whole genome shotgun (WGS) entry which is preliminary data.</text>
</comment>
<name>A0ABV5H2V0_9FLAO</name>
<feature type="domain" description="Sulfatase N-terminal" evidence="1">
    <location>
        <begin position="2"/>
        <end position="38"/>
    </location>
</feature>
<organism evidence="2 3">
    <name type="scientific">Algibacter miyuki</name>
    <dbReference type="NCBI Taxonomy" id="1306933"/>
    <lineage>
        <taxon>Bacteria</taxon>
        <taxon>Pseudomonadati</taxon>
        <taxon>Bacteroidota</taxon>
        <taxon>Flavobacteriia</taxon>
        <taxon>Flavobacteriales</taxon>
        <taxon>Flavobacteriaceae</taxon>
        <taxon>Algibacter</taxon>
    </lineage>
</organism>
<keyword evidence="3" id="KW-1185">Reference proteome</keyword>
<reference evidence="2 3" key="1">
    <citation type="submission" date="2024-09" db="EMBL/GenBank/DDBJ databases">
        <authorList>
            <person name="Sun Q."/>
            <person name="Mori K."/>
        </authorList>
    </citation>
    <scope>NUCLEOTIDE SEQUENCE [LARGE SCALE GENOMIC DNA]</scope>
    <source>
        <strain evidence="2 3">CECT 8300</strain>
    </source>
</reference>
<evidence type="ECO:0000313" key="3">
    <source>
        <dbReference type="Proteomes" id="UP001589590"/>
    </source>
</evidence>
<accession>A0ABV5H2V0</accession>
<sequence>MEIDWSVGEISNVLEKNKIADNTIFIFTTDNGPWLNYGKIQFI</sequence>
<dbReference type="InterPro" id="IPR000917">
    <property type="entry name" value="Sulfatase_N"/>
</dbReference>
<gene>
    <name evidence="2" type="ORF">ACFFU1_15095</name>
</gene>
<dbReference type="EMBL" id="JBHMFA010000015">
    <property type="protein sequence ID" value="MFB9106229.1"/>
    <property type="molecule type" value="Genomic_DNA"/>
</dbReference>
<dbReference type="Gene3D" id="3.40.720.10">
    <property type="entry name" value="Alkaline Phosphatase, subunit A"/>
    <property type="match status" value="1"/>
</dbReference>
<dbReference type="RefSeq" id="WP_377879516.1">
    <property type="nucleotide sequence ID" value="NZ_JAUFQP010000001.1"/>
</dbReference>
<proteinExistence type="predicted"/>
<dbReference type="SUPFAM" id="SSF53649">
    <property type="entry name" value="Alkaline phosphatase-like"/>
    <property type="match status" value="1"/>
</dbReference>
<dbReference type="InterPro" id="IPR017850">
    <property type="entry name" value="Alkaline_phosphatase_core_sf"/>
</dbReference>